<name>A0A0F8W1G4_9ZZZZ</name>
<proteinExistence type="predicted"/>
<organism evidence="1">
    <name type="scientific">marine sediment metagenome</name>
    <dbReference type="NCBI Taxonomy" id="412755"/>
    <lineage>
        <taxon>unclassified sequences</taxon>
        <taxon>metagenomes</taxon>
        <taxon>ecological metagenomes</taxon>
    </lineage>
</organism>
<accession>A0A0F8W1G4</accession>
<sequence length="135" mass="16380">MDTYTKQVDCPEIQGLWEPKIWDRYYIAESELLDTHKHLTGKYLYDEAAKKKYRGVHSTYEIGWWLPRQEDWQNILFKHYAPAVPTPAKIRAATIIMHREFVDFMEAWKIDQPCEAWARLFMNFHNKRWTNEGWV</sequence>
<reference evidence="1" key="1">
    <citation type="journal article" date="2015" name="Nature">
        <title>Complex archaea that bridge the gap between prokaryotes and eukaryotes.</title>
        <authorList>
            <person name="Spang A."/>
            <person name="Saw J.H."/>
            <person name="Jorgensen S.L."/>
            <person name="Zaremba-Niedzwiedzka K."/>
            <person name="Martijn J."/>
            <person name="Lind A.E."/>
            <person name="van Eijk R."/>
            <person name="Schleper C."/>
            <person name="Guy L."/>
            <person name="Ettema T.J."/>
        </authorList>
    </citation>
    <scope>NUCLEOTIDE SEQUENCE</scope>
</reference>
<protein>
    <submittedName>
        <fullName evidence="1">Uncharacterized protein</fullName>
    </submittedName>
</protein>
<comment type="caution">
    <text evidence="1">The sequence shown here is derived from an EMBL/GenBank/DDBJ whole genome shotgun (WGS) entry which is preliminary data.</text>
</comment>
<dbReference type="EMBL" id="LAZR01068015">
    <property type="protein sequence ID" value="KKK50453.1"/>
    <property type="molecule type" value="Genomic_DNA"/>
</dbReference>
<evidence type="ECO:0000313" key="1">
    <source>
        <dbReference type="EMBL" id="KKK50453.1"/>
    </source>
</evidence>
<gene>
    <name evidence="1" type="ORF">LCGC14_3124880</name>
</gene>
<dbReference type="AlphaFoldDB" id="A0A0F8W1G4"/>